<name>A0AAE0DGJ1_9LECA</name>
<sequence length="647" mass="70913">MSGMEVVAVLGCVAAVVSAYKDGGSIVKQIKDKRAAKKALPPTRMLETSLQRGPPAVEEAKDVGIERYGRQFGVGDSNPLKFGEGIACDALKDILIHLQGTLLRNLWAAQNDDNHTDFNILVDASDMGRIRSVTVLHELYMRMAQAAPVRRELPAPGRVQTLDSITGSESPWDFAQQPPPQSQELPLAQSTLQTPNAQRLPTQNPVPSRDHTQDPNPSKSPKPARMGWLHTLKSRKDIAPLDSDTSGFSTLISEPNVNDSPHGIQFDGKAPSTWNPPSHDVAALPNISKTRSEGVLPSSPWQPSPDLSIPEDNPWEEEVSSSQSVAGAFTPDLKQQGPLRRSTEATLVDRDSNYGHDLTPYTTEARSRSEAAPLTEEGRANQESRPSKMKLHSWSWRRSSGEATQLKEKKSPPQTSGQKSRVSPVISQTRSSQSSSSPKPNPDAKNLYSGFCVGAYKMQVGFGQESLKLKNASISMGGEMNYWACINKYCVFEGPAWKSGKNWTISNVVRFRHGVQYRWKFLAKSHVALSKTSGRAFDYQCIFCISQGQPSAVYRTEPAFMEHISTHRGQRAEASIADKFCCIDDRVARAEEDFDINLTPYGTAQNADGSLRGQSLVASPEMTELDTHSTEGAFPWAPAGRFLGANV</sequence>
<protein>
    <submittedName>
        <fullName evidence="3">Uncharacterized protein</fullName>
    </submittedName>
</protein>
<feature type="region of interest" description="Disordered" evidence="1">
    <location>
        <begin position="161"/>
        <end position="184"/>
    </location>
</feature>
<dbReference type="AlphaFoldDB" id="A0AAE0DGJ1"/>
<feature type="compositionally biased region" description="Low complexity" evidence="1">
    <location>
        <begin position="423"/>
        <end position="438"/>
    </location>
</feature>
<dbReference type="EMBL" id="JASNWA010000010">
    <property type="protein sequence ID" value="KAK3168744.1"/>
    <property type="molecule type" value="Genomic_DNA"/>
</dbReference>
<comment type="caution">
    <text evidence="3">The sequence shown here is derived from an EMBL/GenBank/DDBJ whole genome shotgun (WGS) entry which is preliminary data.</text>
</comment>
<keyword evidence="4" id="KW-1185">Reference proteome</keyword>
<evidence type="ECO:0000313" key="4">
    <source>
        <dbReference type="Proteomes" id="UP001276659"/>
    </source>
</evidence>
<evidence type="ECO:0000256" key="2">
    <source>
        <dbReference type="SAM" id="SignalP"/>
    </source>
</evidence>
<feature type="compositionally biased region" description="Basic and acidic residues" evidence="1">
    <location>
        <begin position="376"/>
        <end position="386"/>
    </location>
</feature>
<dbReference type="PANTHER" id="PTHR42354">
    <property type="entry name" value="C2H2-TYPE DOMAIN-CONTAINING PROTEIN"/>
    <property type="match status" value="1"/>
</dbReference>
<accession>A0AAE0DGJ1</accession>
<proteinExistence type="predicted"/>
<organism evidence="3 4">
    <name type="scientific">Lepraria neglecta</name>
    <dbReference type="NCBI Taxonomy" id="209136"/>
    <lineage>
        <taxon>Eukaryota</taxon>
        <taxon>Fungi</taxon>
        <taxon>Dikarya</taxon>
        <taxon>Ascomycota</taxon>
        <taxon>Pezizomycotina</taxon>
        <taxon>Lecanoromycetes</taxon>
        <taxon>OSLEUM clade</taxon>
        <taxon>Lecanoromycetidae</taxon>
        <taxon>Lecanorales</taxon>
        <taxon>Lecanorineae</taxon>
        <taxon>Stereocaulaceae</taxon>
        <taxon>Lepraria</taxon>
    </lineage>
</organism>
<reference evidence="3" key="1">
    <citation type="submission" date="2022-11" db="EMBL/GenBank/DDBJ databases">
        <title>Chromosomal genome sequence assembly and mating type (MAT) locus characterization of the leprose asexual lichenized fungus Lepraria neglecta (Nyl.) Erichsen.</title>
        <authorList>
            <person name="Allen J.L."/>
            <person name="Pfeffer B."/>
        </authorList>
    </citation>
    <scope>NUCLEOTIDE SEQUENCE</scope>
    <source>
        <strain evidence="3">Allen 5258</strain>
    </source>
</reference>
<evidence type="ECO:0000313" key="3">
    <source>
        <dbReference type="EMBL" id="KAK3168744.1"/>
    </source>
</evidence>
<feature type="compositionally biased region" description="Polar residues" evidence="1">
    <location>
        <begin position="412"/>
        <end position="421"/>
    </location>
</feature>
<keyword evidence="2" id="KW-0732">Signal</keyword>
<evidence type="ECO:0000256" key="1">
    <source>
        <dbReference type="SAM" id="MobiDB-lite"/>
    </source>
</evidence>
<feature type="chain" id="PRO_5041991035" evidence="2">
    <location>
        <begin position="20"/>
        <end position="647"/>
    </location>
</feature>
<dbReference type="Proteomes" id="UP001276659">
    <property type="component" value="Unassembled WGS sequence"/>
</dbReference>
<feature type="compositionally biased region" description="Basic and acidic residues" evidence="1">
    <location>
        <begin position="341"/>
        <end position="354"/>
    </location>
</feature>
<feature type="signal peptide" evidence="2">
    <location>
        <begin position="1"/>
        <end position="19"/>
    </location>
</feature>
<feature type="region of interest" description="Disordered" evidence="1">
    <location>
        <begin position="290"/>
        <end position="443"/>
    </location>
</feature>
<feature type="compositionally biased region" description="Polar residues" evidence="1">
    <location>
        <begin position="197"/>
        <end position="206"/>
    </location>
</feature>
<feature type="region of interest" description="Disordered" evidence="1">
    <location>
        <begin position="254"/>
        <end position="278"/>
    </location>
</feature>
<feature type="region of interest" description="Disordered" evidence="1">
    <location>
        <begin position="197"/>
        <end position="225"/>
    </location>
</feature>
<dbReference type="PANTHER" id="PTHR42354:SF1">
    <property type="entry name" value="C2H2-TYPE DOMAIN-CONTAINING PROTEIN"/>
    <property type="match status" value="1"/>
</dbReference>
<gene>
    <name evidence="3" type="ORF">OEA41_005192</name>
</gene>